<evidence type="ECO:0000313" key="1">
    <source>
        <dbReference type="EMBL" id="KAA6403737.1"/>
    </source>
</evidence>
<protein>
    <submittedName>
        <fullName evidence="1">Uncharacterized protein</fullName>
    </submittedName>
</protein>
<reference evidence="1 2" key="1">
    <citation type="submission" date="2019-03" db="EMBL/GenBank/DDBJ databases">
        <title>Single cell metagenomics reveals metabolic interactions within the superorganism composed of flagellate Streblomastix strix and complex community of Bacteroidetes bacteria on its surface.</title>
        <authorList>
            <person name="Treitli S.C."/>
            <person name="Kolisko M."/>
            <person name="Husnik F."/>
            <person name="Keeling P."/>
            <person name="Hampl V."/>
        </authorList>
    </citation>
    <scope>NUCLEOTIDE SEQUENCE [LARGE SCALE GENOMIC DNA]</scope>
    <source>
        <strain evidence="1">ST1C</strain>
    </source>
</reference>
<dbReference type="Proteomes" id="UP000324800">
    <property type="component" value="Unassembled WGS sequence"/>
</dbReference>
<sequence length="203" mass="23619">MNSFFHAPNGSTTASKQTGVGIQDPYQFSFIQPHRPAFPPQYLPNPNSEREQSLNSQYQFESEHFAELHQNLSQQLPEISQGGGNKQENDQIVNESVAEIGNVFTEFNQGIWSIHDREHILEAQEQLEDDGGAEDVDSLIFKNQNRKRPRLVRMFGFDHQQQDSASRSKEAIINRFEDPETAERRRREEQARWQMNYQPRICK</sequence>
<dbReference type="EMBL" id="SNRW01000067">
    <property type="protein sequence ID" value="KAA6403737.1"/>
    <property type="molecule type" value="Genomic_DNA"/>
</dbReference>
<name>A0A5J4X973_9EUKA</name>
<gene>
    <name evidence="1" type="ORF">EZS28_000733</name>
</gene>
<organism evidence="1 2">
    <name type="scientific">Streblomastix strix</name>
    <dbReference type="NCBI Taxonomy" id="222440"/>
    <lineage>
        <taxon>Eukaryota</taxon>
        <taxon>Metamonada</taxon>
        <taxon>Preaxostyla</taxon>
        <taxon>Oxymonadida</taxon>
        <taxon>Streblomastigidae</taxon>
        <taxon>Streblomastix</taxon>
    </lineage>
</organism>
<dbReference type="AlphaFoldDB" id="A0A5J4X973"/>
<evidence type="ECO:0000313" key="2">
    <source>
        <dbReference type="Proteomes" id="UP000324800"/>
    </source>
</evidence>
<proteinExistence type="predicted"/>
<comment type="caution">
    <text evidence="1">The sequence shown here is derived from an EMBL/GenBank/DDBJ whole genome shotgun (WGS) entry which is preliminary data.</text>
</comment>
<accession>A0A5J4X973</accession>